<organism evidence="2 3">
    <name type="scientific">Cutaneotrichosporon oleaginosum</name>
    <dbReference type="NCBI Taxonomy" id="879819"/>
    <lineage>
        <taxon>Eukaryota</taxon>
        <taxon>Fungi</taxon>
        <taxon>Dikarya</taxon>
        <taxon>Basidiomycota</taxon>
        <taxon>Agaricomycotina</taxon>
        <taxon>Tremellomycetes</taxon>
        <taxon>Trichosporonales</taxon>
        <taxon>Trichosporonaceae</taxon>
        <taxon>Cutaneotrichosporon</taxon>
    </lineage>
</organism>
<feature type="compositionally biased region" description="Polar residues" evidence="1">
    <location>
        <begin position="1"/>
        <end position="15"/>
    </location>
</feature>
<dbReference type="OrthoDB" id="2017695at2759"/>
<dbReference type="RefSeq" id="XP_018276341.1">
    <property type="nucleotide sequence ID" value="XM_018426924.1"/>
</dbReference>
<feature type="region of interest" description="Disordered" evidence="1">
    <location>
        <begin position="1"/>
        <end position="76"/>
    </location>
</feature>
<feature type="compositionally biased region" description="Low complexity" evidence="1">
    <location>
        <begin position="21"/>
        <end position="36"/>
    </location>
</feature>
<proteinExistence type="predicted"/>
<protein>
    <submittedName>
        <fullName evidence="2">Uncharacterized protein</fullName>
    </submittedName>
</protein>
<evidence type="ECO:0000313" key="3">
    <source>
        <dbReference type="Proteomes" id="UP000053611"/>
    </source>
</evidence>
<gene>
    <name evidence="2" type="ORF">CC85DRAFT_330386</name>
</gene>
<reference evidence="2 3" key="1">
    <citation type="submission" date="2015-03" db="EMBL/GenBank/DDBJ databases">
        <title>Genomics and transcriptomics of the oil-accumulating basidiomycete yeast T. oleaginosus allow insights into substrate utilization and the diverse evolutionary trajectories of mating systems in fungi.</title>
        <authorList>
            <consortium name="DOE Joint Genome Institute"/>
            <person name="Kourist R."/>
            <person name="Kracht O."/>
            <person name="Bracharz F."/>
            <person name="Lipzen A."/>
            <person name="Nolan M."/>
            <person name="Ohm R."/>
            <person name="Grigoriev I."/>
            <person name="Sun S."/>
            <person name="Heitman J."/>
            <person name="Bruck T."/>
            <person name="Nowrousian M."/>
        </authorList>
    </citation>
    <scope>NUCLEOTIDE SEQUENCE [LARGE SCALE GENOMIC DNA]</scope>
    <source>
        <strain evidence="2 3">IBC0246</strain>
    </source>
</reference>
<dbReference type="Proteomes" id="UP000053611">
    <property type="component" value="Unassembled WGS sequence"/>
</dbReference>
<feature type="compositionally biased region" description="Low complexity" evidence="1">
    <location>
        <begin position="43"/>
        <end position="75"/>
    </location>
</feature>
<evidence type="ECO:0000313" key="2">
    <source>
        <dbReference type="EMBL" id="KLT39850.1"/>
    </source>
</evidence>
<dbReference type="GeneID" id="28987527"/>
<evidence type="ECO:0000256" key="1">
    <source>
        <dbReference type="SAM" id="MobiDB-lite"/>
    </source>
</evidence>
<sequence length="315" mass="30307">MSQPNPASTVPSSLPSGADVAPPASTAPASGTASTTTPPPAKGPTFDTPPAASSSAPAGAGVPPASHAAGEAGEAGAHGGILQQARDMAKPYLEQVDKTARPYLEKAQASAKPYTDAAMAKGQEIKEYLEGKNHPDHHKTQTEGDIAGIGGTGIADTRAAAGSPPAEPGTYPAAPPQSLGHKALGMFDYGLVSVKSALNTLGNTIDNKTATPEKPGLYTQASTVASKGLASIQKAVGEPSAGAGAGSAVGAGAGVGAAAGASTGATTGATVTAATGSGAAVPPTTATGASAANPHPVMTTTNTIAHNSKDGDPVV</sequence>
<keyword evidence="3" id="KW-1185">Reference proteome</keyword>
<dbReference type="EMBL" id="KQ087247">
    <property type="protein sequence ID" value="KLT39850.1"/>
    <property type="molecule type" value="Genomic_DNA"/>
</dbReference>
<accession>A0A0J0XFH7</accession>
<name>A0A0J0XFH7_9TREE</name>
<dbReference type="AlphaFoldDB" id="A0A0J0XFH7"/>